<dbReference type="AlphaFoldDB" id="A0A964T7H2"/>
<proteinExistence type="predicted"/>
<evidence type="ECO:0000313" key="3">
    <source>
        <dbReference type="Proteomes" id="UP000773614"/>
    </source>
</evidence>
<gene>
    <name evidence="2" type="ORF">E4O86_19780</name>
</gene>
<protein>
    <submittedName>
        <fullName evidence="2">Glycosyltransferase</fullName>
    </submittedName>
</protein>
<dbReference type="CDD" id="cd00761">
    <property type="entry name" value="Glyco_tranf_GTA_type"/>
    <property type="match status" value="1"/>
</dbReference>
<dbReference type="EMBL" id="SPKJ01000108">
    <property type="protein sequence ID" value="MYZ49951.1"/>
    <property type="molecule type" value="Genomic_DNA"/>
</dbReference>
<dbReference type="InterPro" id="IPR001173">
    <property type="entry name" value="Glyco_trans_2-like"/>
</dbReference>
<evidence type="ECO:0000313" key="2">
    <source>
        <dbReference type="EMBL" id="MYZ49951.1"/>
    </source>
</evidence>
<name>A0A964T7H2_9HYPH</name>
<evidence type="ECO:0000259" key="1">
    <source>
        <dbReference type="Pfam" id="PF00535"/>
    </source>
</evidence>
<dbReference type="InterPro" id="IPR029044">
    <property type="entry name" value="Nucleotide-diphossugar_trans"/>
</dbReference>
<dbReference type="Gene3D" id="3.90.550.10">
    <property type="entry name" value="Spore Coat Polysaccharide Biosynthesis Protein SpsA, Chain A"/>
    <property type="match status" value="1"/>
</dbReference>
<dbReference type="Proteomes" id="UP000773614">
    <property type="component" value="Unassembled WGS sequence"/>
</dbReference>
<keyword evidence="3" id="KW-1185">Reference proteome</keyword>
<feature type="domain" description="Glycosyltransferase 2-like" evidence="1">
    <location>
        <begin position="50"/>
        <end position="154"/>
    </location>
</feature>
<dbReference type="Pfam" id="PF00535">
    <property type="entry name" value="Glycos_transf_2"/>
    <property type="match status" value="1"/>
</dbReference>
<organism evidence="2 3">
    <name type="scientific">Propylenella binzhouense</name>
    <dbReference type="NCBI Taxonomy" id="2555902"/>
    <lineage>
        <taxon>Bacteria</taxon>
        <taxon>Pseudomonadati</taxon>
        <taxon>Pseudomonadota</taxon>
        <taxon>Alphaproteobacteria</taxon>
        <taxon>Hyphomicrobiales</taxon>
        <taxon>Propylenellaceae</taxon>
        <taxon>Propylenella</taxon>
    </lineage>
</organism>
<accession>A0A964T7H2</accession>
<comment type="caution">
    <text evidence="2">The sequence shown here is derived from an EMBL/GenBank/DDBJ whole genome shotgun (WGS) entry which is preliminary data.</text>
</comment>
<dbReference type="SUPFAM" id="SSF53448">
    <property type="entry name" value="Nucleotide-diphospho-sugar transferases"/>
    <property type="match status" value="1"/>
</dbReference>
<sequence>MWRACARPSRRRSRCWRPRPASATSCGTCTISTSSRGRWRPSEMGGGGISVVVTAHREGTLLLPTFQSAKVSAEALARRSEVPVEFVISLDRPDAETQAVAASLPGRLTTCDAGDPGANRLHAVAAARHDFIAFLDGDDLWSSNWLCKAWDLMQVIEPGHRETCMLHPEYNLIFGAHSMLVRQGDPEDPFFDLTYLRSGNYWDALSFCHRRIYEEFPFLPNDPANGIAHEDFHLSCVTVLNGVEHLLVPGTVHFKRRRGDSVSVKAEERSARPRFTELNFYGFYGRSGKAAGA</sequence>
<reference evidence="2" key="1">
    <citation type="submission" date="2019-03" db="EMBL/GenBank/DDBJ databases">
        <title>Afifella sp. nov., isolated from activated sludge.</title>
        <authorList>
            <person name="Li Q."/>
            <person name="Liu Y."/>
        </authorList>
    </citation>
    <scope>NUCLEOTIDE SEQUENCE</scope>
    <source>
        <strain evidence="2">L72</strain>
    </source>
</reference>